<reference evidence="2" key="2">
    <citation type="submission" date="2020-09" db="EMBL/GenBank/DDBJ databases">
        <authorList>
            <person name="Sun Q."/>
            <person name="Sedlacek I."/>
        </authorList>
    </citation>
    <scope>NUCLEOTIDE SEQUENCE</scope>
    <source>
        <strain evidence="2">CCM 7684</strain>
    </source>
</reference>
<dbReference type="AlphaFoldDB" id="A0A8J2YHK1"/>
<reference evidence="2" key="1">
    <citation type="journal article" date="2014" name="Int. J. Syst. Evol. Microbiol.">
        <title>Complete genome sequence of Corynebacterium casei LMG S-19264T (=DSM 44701T), isolated from a smear-ripened cheese.</title>
        <authorList>
            <consortium name="US DOE Joint Genome Institute (JGI-PGF)"/>
            <person name="Walter F."/>
            <person name="Albersmeier A."/>
            <person name="Kalinowski J."/>
            <person name="Ruckert C."/>
        </authorList>
    </citation>
    <scope>NUCLEOTIDE SEQUENCE</scope>
    <source>
        <strain evidence="2">CCM 7684</strain>
    </source>
</reference>
<accession>A0A8J2YHK1</accession>
<comment type="caution">
    <text evidence="2">The sequence shown here is derived from an EMBL/GenBank/DDBJ whole genome shotgun (WGS) entry which is preliminary data.</text>
</comment>
<keyword evidence="1" id="KW-0732">Signal</keyword>
<feature type="signal peptide" evidence="1">
    <location>
        <begin position="1"/>
        <end position="18"/>
    </location>
</feature>
<dbReference type="PROSITE" id="PS51257">
    <property type="entry name" value="PROKAR_LIPOPROTEIN"/>
    <property type="match status" value="1"/>
</dbReference>
<dbReference type="EMBL" id="BMCP01000002">
    <property type="protein sequence ID" value="GGE43286.1"/>
    <property type="molecule type" value="Genomic_DNA"/>
</dbReference>
<dbReference type="RefSeq" id="WP_188409640.1">
    <property type="nucleotide sequence ID" value="NZ_BMCP01000002.1"/>
</dbReference>
<evidence type="ECO:0008006" key="4">
    <source>
        <dbReference type="Google" id="ProtNLM"/>
    </source>
</evidence>
<evidence type="ECO:0000313" key="2">
    <source>
        <dbReference type="EMBL" id="GGE43286.1"/>
    </source>
</evidence>
<organism evidence="2 3">
    <name type="scientific">Agaricicola taiwanensis</name>
    <dbReference type="NCBI Taxonomy" id="591372"/>
    <lineage>
        <taxon>Bacteria</taxon>
        <taxon>Pseudomonadati</taxon>
        <taxon>Pseudomonadota</taxon>
        <taxon>Alphaproteobacteria</taxon>
        <taxon>Rhodobacterales</taxon>
        <taxon>Paracoccaceae</taxon>
        <taxon>Agaricicola</taxon>
    </lineage>
</organism>
<sequence length="87" mass="8103">MKKILALGVVALGLAACATEQQNRALAGGAIGAGAGALVGGLATGSSGGALAGAAIGGAGGAIVGASTAPRTCRGYDRYGRPVAYRC</sequence>
<evidence type="ECO:0000256" key="1">
    <source>
        <dbReference type="SAM" id="SignalP"/>
    </source>
</evidence>
<evidence type="ECO:0000313" key="3">
    <source>
        <dbReference type="Proteomes" id="UP000602745"/>
    </source>
</evidence>
<gene>
    <name evidence="2" type="ORF">GCM10007276_20690</name>
</gene>
<name>A0A8J2YHK1_9RHOB</name>
<proteinExistence type="predicted"/>
<protein>
    <recommendedName>
        <fullName evidence="4">Bacteriocin</fullName>
    </recommendedName>
</protein>
<keyword evidence="3" id="KW-1185">Reference proteome</keyword>
<dbReference type="Proteomes" id="UP000602745">
    <property type="component" value="Unassembled WGS sequence"/>
</dbReference>
<feature type="chain" id="PRO_5035279860" description="Bacteriocin" evidence="1">
    <location>
        <begin position="19"/>
        <end position="87"/>
    </location>
</feature>